<gene>
    <name evidence="3" type="ORF">LF41_2136</name>
</gene>
<evidence type="ECO:0000259" key="1">
    <source>
        <dbReference type="Pfam" id="PF14742"/>
    </source>
</evidence>
<dbReference type="AlphaFoldDB" id="A0A0A2WN97"/>
<keyword evidence="4" id="KW-1185">Reference proteome</keyword>
<dbReference type="Proteomes" id="UP000030518">
    <property type="component" value="Unassembled WGS sequence"/>
</dbReference>
<comment type="caution">
    <text evidence="3">The sequence shown here is derived from an EMBL/GenBank/DDBJ whole genome shotgun (WGS) entry which is preliminary data.</text>
</comment>
<dbReference type="GO" id="GO:0005975">
    <property type="term" value="P:carbohydrate metabolic process"/>
    <property type="evidence" value="ECO:0007669"/>
    <property type="project" value="InterPro"/>
</dbReference>
<dbReference type="STRING" id="1300345.LF41_2136"/>
<dbReference type="InterPro" id="IPR054491">
    <property type="entry name" value="MGH1-like_GH"/>
</dbReference>
<evidence type="ECO:0000313" key="4">
    <source>
        <dbReference type="Proteomes" id="UP000030518"/>
    </source>
</evidence>
<evidence type="ECO:0000313" key="3">
    <source>
        <dbReference type="EMBL" id="KGQ20182.1"/>
    </source>
</evidence>
<feature type="domain" description="Putative glycogen debranching enzyme N-terminal" evidence="1">
    <location>
        <begin position="15"/>
        <end position="208"/>
    </location>
</feature>
<dbReference type="InterPro" id="IPR012341">
    <property type="entry name" value="6hp_glycosidase-like_sf"/>
</dbReference>
<name>A0A0A2WN97_9GAMM</name>
<proteinExistence type="predicted"/>
<dbReference type="RefSeq" id="WP_052116110.1">
    <property type="nucleotide sequence ID" value="NZ_JRKJ01000003.1"/>
</dbReference>
<dbReference type="Pfam" id="PF22422">
    <property type="entry name" value="MGH1-like_GH"/>
    <property type="match status" value="1"/>
</dbReference>
<dbReference type="InterPro" id="IPR008928">
    <property type="entry name" value="6-hairpin_glycosidase_sf"/>
</dbReference>
<sequence length="709" mass="77518">MDPAATAALYSTHVLKDGDSFLVANGYGDVEEGSTGLFRDDTRLLSMFRLRLGDTQPALLSAAVTADNVFFLAHMTNRQLPPLGETAAAAHGLIHLLRARFLFEERLFERITLMNYGTNAFMAPLRLEVAADFRDMFEVRGQVRPARGKLLDAEALMGPNGVIFRYEGLDQVVRKSAIAFSQPASSVEGGTFEFLLQLVPGVEQSLFIEVGSEPGGPMPSRERHRDAAAKARKRMRSRGRRGGRVRSSGPLFDAWMQRSRADLALLTSELETGPYPYAGIPWFSTPFGRDAVITALQTLWLDPGIARGVLGFLAAHQAQEESSFLDSAPGKIMHETRRGEMSALRELPFGRYYGGVDTTPLFVMLAGAYARRTGDAAFVDALWPALIAATGWIERVCDANRDGFLDYARGENTGLSNQGWKDSEDSVFHADGRFPKGPIALVEVQGYAYAAFRAMAELAELRRDEAGMQVWAGRAARMQAAVEAKFWMEDQGFYGIAMDGDGALCGVRSSNPGHLLFCGLPNAARAASVAQRLMQNDFHTGWGLRTLASGQARYNPMSYHNGSIWPHDTALCAAGIARYGHRAAAVELLRSAFETAVHFDMRLPELFCGFRRVQGAPPIAYPVACMPQAWAAGAPFMLLQACLGVEIDGMRGEIHVERPHLPDGIDEVRLHDVALGGERIDLLFRRVGERVGMFVEGKGAGAPAVRLRS</sequence>
<evidence type="ECO:0000259" key="2">
    <source>
        <dbReference type="Pfam" id="PF22422"/>
    </source>
</evidence>
<dbReference type="OrthoDB" id="9802524at2"/>
<dbReference type="SUPFAM" id="SSF48208">
    <property type="entry name" value="Six-hairpin glycosidases"/>
    <property type="match status" value="1"/>
</dbReference>
<dbReference type="PATRIC" id="fig|1300345.3.peg.717"/>
<organism evidence="3 4">
    <name type="scientific">Lysobacter dokdonensis DS-58</name>
    <dbReference type="NCBI Taxonomy" id="1300345"/>
    <lineage>
        <taxon>Bacteria</taxon>
        <taxon>Pseudomonadati</taxon>
        <taxon>Pseudomonadota</taxon>
        <taxon>Gammaproteobacteria</taxon>
        <taxon>Lysobacterales</taxon>
        <taxon>Lysobacteraceae</taxon>
        <taxon>Noviluteimonas</taxon>
    </lineage>
</organism>
<dbReference type="EMBL" id="JRKJ01000003">
    <property type="protein sequence ID" value="KGQ20182.1"/>
    <property type="molecule type" value="Genomic_DNA"/>
</dbReference>
<feature type="domain" description="Mannosylglycerate hydrolase MGH1-like glycoside hydrolase" evidence="2">
    <location>
        <begin position="290"/>
        <end position="596"/>
    </location>
</feature>
<accession>A0A0A2WN97</accession>
<protein>
    <submittedName>
        <fullName evidence="3">Glycogen debranching enzyme</fullName>
    </submittedName>
</protein>
<dbReference type="InterPro" id="IPR032856">
    <property type="entry name" value="GDE_N_bis"/>
</dbReference>
<dbReference type="Gene3D" id="1.50.10.10">
    <property type="match status" value="1"/>
</dbReference>
<dbReference type="Pfam" id="PF14742">
    <property type="entry name" value="GDE_N_bis"/>
    <property type="match status" value="1"/>
</dbReference>
<dbReference type="eggNOG" id="COG3408">
    <property type="taxonomic scope" value="Bacteria"/>
</dbReference>
<reference evidence="3 4" key="1">
    <citation type="submission" date="2014-09" db="EMBL/GenBank/DDBJ databases">
        <title>Genome sequences of Lysobacter dokdonensis DS-58.</title>
        <authorList>
            <person name="Kim J.F."/>
            <person name="Kwak M.-J."/>
        </authorList>
    </citation>
    <scope>NUCLEOTIDE SEQUENCE [LARGE SCALE GENOMIC DNA]</scope>
    <source>
        <strain evidence="3 4">DS-58</strain>
    </source>
</reference>